<reference evidence="8" key="2">
    <citation type="submission" date="2012-02" db="EMBL/GenBank/DDBJ databases">
        <title>Complete genome sequence of Blastococcus saxobsidens strain DD2.</title>
        <authorList>
            <person name="Genoscope."/>
        </authorList>
    </citation>
    <scope>NUCLEOTIDE SEQUENCE [LARGE SCALE GENOMIC DNA]</scope>
    <source>
        <strain evidence="8">DD2</strain>
    </source>
</reference>
<evidence type="ECO:0000256" key="2">
    <source>
        <dbReference type="ARBA" id="ARBA00022692"/>
    </source>
</evidence>
<sequence>MPMPYKDTTAAWLLWLFLGAFGAHHFYLGRTSWGVAYAVGFVLSWLLVVVIIGFFGLIALFVLWIVDATQMSQRLLRHNAHAYAVNRSLGLV</sequence>
<feature type="transmembrane region" description="Helical" evidence="5">
    <location>
        <begin position="38"/>
        <end position="66"/>
    </location>
</feature>
<keyword evidence="4 5" id="KW-0472">Membrane</keyword>
<keyword evidence="3 5" id="KW-1133">Transmembrane helix</keyword>
<dbReference type="PANTHER" id="PTHR21016">
    <property type="entry name" value="BETA-AMYLOID BINDING PROTEIN-RELATED"/>
    <property type="match status" value="1"/>
</dbReference>
<evidence type="ECO:0000313" key="7">
    <source>
        <dbReference type="EMBL" id="CCG04547.1"/>
    </source>
</evidence>
<dbReference type="PANTHER" id="PTHR21016:SF25">
    <property type="entry name" value="TM2 DOMAIN-CONTAINING PROTEIN DDB_G0277895-RELATED"/>
    <property type="match status" value="1"/>
</dbReference>
<dbReference type="HOGENOM" id="CLU_2407409_0_0_11"/>
<dbReference type="AlphaFoldDB" id="H6RVR7"/>
<proteinExistence type="predicted"/>
<gene>
    <name evidence="7" type="ordered locus">BLASA_3690</name>
</gene>
<evidence type="ECO:0000256" key="1">
    <source>
        <dbReference type="ARBA" id="ARBA00004141"/>
    </source>
</evidence>
<dbReference type="eggNOG" id="COG2314">
    <property type="taxonomic scope" value="Bacteria"/>
</dbReference>
<dbReference type="Pfam" id="PF05154">
    <property type="entry name" value="TM2"/>
    <property type="match status" value="1"/>
</dbReference>
<evidence type="ECO:0000313" key="8">
    <source>
        <dbReference type="Proteomes" id="UP000007517"/>
    </source>
</evidence>
<reference evidence="7 8" key="1">
    <citation type="journal article" date="2012" name="J. Bacteriol.">
        <title>Genome Sequence of Blastococcus saxobsidens DD2, a Stone-Inhabiting Bacterium.</title>
        <authorList>
            <person name="Chouaia B."/>
            <person name="Crotti E."/>
            <person name="Brusetti L."/>
            <person name="Daffonchio D."/>
            <person name="Essoussi I."/>
            <person name="Nouioui I."/>
            <person name="Sbissi I."/>
            <person name="Ghodhbane-Gtari F."/>
            <person name="Gtari M."/>
            <person name="Vacherie B."/>
            <person name="Barbe V."/>
            <person name="Medigue C."/>
            <person name="Gury J."/>
            <person name="Pujic P."/>
            <person name="Normand P."/>
        </authorList>
    </citation>
    <scope>NUCLEOTIDE SEQUENCE [LARGE SCALE GENOMIC DNA]</scope>
    <source>
        <strain evidence="7 8">DD2</strain>
    </source>
</reference>
<dbReference type="GO" id="GO:0016020">
    <property type="term" value="C:membrane"/>
    <property type="evidence" value="ECO:0007669"/>
    <property type="project" value="UniProtKB-SubCell"/>
</dbReference>
<keyword evidence="2 5" id="KW-0812">Transmembrane</keyword>
<dbReference type="InterPro" id="IPR007829">
    <property type="entry name" value="TM2"/>
</dbReference>
<evidence type="ECO:0000259" key="6">
    <source>
        <dbReference type="Pfam" id="PF05154"/>
    </source>
</evidence>
<accession>H6RVR7</accession>
<organism evidence="7 8">
    <name type="scientific">Blastococcus saxobsidens (strain DD2)</name>
    <dbReference type="NCBI Taxonomy" id="1146883"/>
    <lineage>
        <taxon>Bacteria</taxon>
        <taxon>Bacillati</taxon>
        <taxon>Actinomycetota</taxon>
        <taxon>Actinomycetes</taxon>
        <taxon>Geodermatophilales</taxon>
        <taxon>Geodermatophilaceae</taxon>
        <taxon>Blastococcus</taxon>
    </lineage>
</organism>
<dbReference type="KEGG" id="bsd:BLASA_3690"/>
<keyword evidence="8" id="KW-1185">Reference proteome</keyword>
<dbReference type="EMBL" id="FO117623">
    <property type="protein sequence ID" value="CCG04547.1"/>
    <property type="molecule type" value="Genomic_DNA"/>
</dbReference>
<protein>
    <recommendedName>
        <fullName evidence="6">TM2 domain-containing protein</fullName>
    </recommendedName>
</protein>
<dbReference type="InterPro" id="IPR050932">
    <property type="entry name" value="TM2D1-3-like"/>
</dbReference>
<comment type="subcellular location">
    <subcellularLocation>
        <location evidence="1">Membrane</location>
        <topology evidence="1">Multi-pass membrane protein</topology>
    </subcellularLocation>
</comment>
<feature type="domain" description="TM2" evidence="6">
    <location>
        <begin position="6"/>
        <end position="55"/>
    </location>
</feature>
<name>H6RVR7_BLASD</name>
<evidence type="ECO:0000256" key="5">
    <source>
        <dbReference type="SAM" id="Phobius"/>
    </source>
</evidence>
<dbReference type="STRING" id="1146883.BLASA_3690"/>
<evidence type="ECO:0000256" key="4">
    <source>
        <dbReference type="ARBA" id="ARBA00023136"/>
    </source>
</evidence>
<evidence type="ECO:0000256" key="3">
    <source>
        <dbReference type="ARBA" id="ARBA00022989"/>
    </source>
</evidence>
<dbReference type="Proteomes" id="UP000007517">
    <property type="component" value="Chromosome"/>
</dbReference>